<dbReference type="SMART" id="SM00418">
    <property type="entry name" value="HTH_ARSR"/>
    <property type="match status" value="1"/>
</dbReference>
<dbReference type="InterPro" id="IPR018334">
    <property type="entry name" value="ArsR_HTH"/>
</dbReference>
<dbReference type="PANTHER" id="PTHR43132">
    <property type="entry name" value="ARSENICAL RESISTANCE OPERON REPRESSOR ARSR-RELATED"/>
    <property type="match status" value="1"/>
</dbReference>
<evidence type="ECO:0000313" key="6">
    <source>
        <dbReference type="EMBL" id="MBA8776607.1"/>
    </source>
</evidence>
<dbReference type="EMBL" id="JAVJGV010000011">
    <property type="protein sequence ID" value="MDR5602542.1"/>
    <property type="molecule type" value="Genomic_DNA"/>
</dbReference>
<keyword evidence="4" id="KW-0105">Cadmium resistance</keyword>
<feature type="domain" description="HTH arsR-type" evidence="5">
    <location>
        <begin position="26"/>
        <end position="121"/>
    </location>
</feature>
<dbReference type="PANTHER" id="PTHR43132:SF6">
    <property type="entry name" value="HTH-TYPE TRANSCRIPTIONAL REPRESSOR CZRA"/>
    <property type="match status" value="1"/>
</dbReference>
<dbReference type="Gene3D" id="1.10.10.10">
    <property type="entry name" value="Winged helix-like DNA-binding domain superfamily/Winged helix DNA-binding domain"/>
    <property type="match status" value="1"/>
</dbReference>
<dbReference type="PROSITE" id="PS00846">
    <property type="entry name" value="HTH_ARSR_1"/>
    <property type="match status" value="1"/>
</dbReference>
<dbReference type="SUPFAM" id="SSF46785">
    <property type="entry name" value="Winged helix' DNA-binding domain"/>
    <property type="match status" value="1"/>
</dbReference>
<evidence type="ECO:0000256" key="4">
    <source>
        <dbReference type="ARBA" id="ARBA00043263"/>
    </source>
</evidence>
<evidence type="ECO:0000256" key="1">
    <source>
        <dbReference type="ARBA" id="ARBA00023015"/>
    </source>
</evidence>
<name>A0A9X0PF02_9STAP</name>
<dbReference type="GO" id="GO:0046686">
    <property type="term" value="P:response to cadmium ion"/>
    <property type="evidence" value="ECO:0007669"/>
    <property type="project" value="UniProtKB-KW"/>
</dbReference>
<sequence>MTKQQIPTCDTFSIDAEVVREAKQEIENSNIEHVSQMFKSIADVNRAKITFALCEHEELCVCDIAEILNITVANASHHLRSLYKNGIVTYRKEGKRAFYRLYDEHIRQIMTISIEHKKEVDEDGTKS</sequence>
<accession>A0A9X0PF02</accession>
<keyword evidence="1" id="KW-0805">Transcription regulation</keyword>
<comment type="caution">
    <text evidence="6">The sequence shown here is derived from an EMBL/GenBank/DDBJ whole genome shotgun (WGS) entry which is preliminary data.</text>
</comment>
<reference evidence="6 8" key="1">
    <citation type="journal article" date="2020" name="Access Microbiol">
        <title>Isolation and genome sequencing of Staphylococcus schleiferi subspecies coagulans from Antarctic seals.</title>
        <authorList>
            <person name="Foster G."/>
            <person name="Robb A."/>
            <person name="Paterson G.K."/>
        </authorList>
    </citation>
    <scope>NUCLEOTIDE SEQUENCE [LARGE SCALE GENOMIC DNA]</scope>
    <source>
        <strain evidence="6 8">M615/02/4</strain>
    </source>
</reference>
<gene>
    <name evidence="6" type="ORF">HR081_06690</name>
    <name evidence="7" type="ORF">RCO12_03725</name>
</gene>
<evidence type="ECO:0000313" key="9">
    <source>
        <dbReference type="Proteomes" id="UP001255050"/>
    </source>
</evidence>
<evidence type="ECO:0000313" key="7">
    <source>
        <dbReference type="EMBL" id="MDR5602542.1"/>
    </source>
</evidence>
<evidence type="ECO:0000259" key="5">
    <source>
        <dbReference type="PROSITE" id="PS50987"/>
    </source>
</evidence>
<dbReference type="RefSeq" id="WP_103356628.1">
    <property type="nucleotide sequence ID" value="NZ_CP092965.1"/>
</dbReference>
<dbReference type="InterPro" id="IPR036390">
    <property type="entry name" value="WH_DNA-bd_sf"/>
</dbReference>
<evidence type="ECO:0000313" key="8">
    <source>
        <dbReference type="Proteomes" id="UP000524893"/>
    </source>
</evidence>
<dbReference type="EMBL" id="JABTCN010000016">
    <property type="protein sequence ID" value="MBA8776607.1"/>
    <property type="molecule type" value="Genomic_DNA"/>
</dbReference>
<dbReference type="PROSITE" id="PS50987">
    <property type="entry name" value="HTH_ARSR_2"/>
    <property type="match status" value="1"/>
</dbReference>
<dbReference type="InterPro" id="IPR036388">
    <property type="entry name" value="WH-like_DNA-bd_sf"/>
</dbReference>
<organism evidence="6 8">
    <name type="scientific">Staphylococcus coagulans</name>
    <dbReference type="NCBI Taxonomy" id="74706"/>
    <lineage>
        <taxon>Bacteria</taxon>
        <taxon>Bacillati</taxon>
        <taxon>Bacillota</taxon>
        <taxon>Bacilli</taxon>
        <taxon>Bacillales</taxon>
        <taxon>Staphylococcaceae</taxon>
        <taxon>Staphylococcus</taxon>
    </lineage>
</organism>
<dbReference type="AlphaFoldDB" id="A0A9X0PF02"/>
<keyword evidence="9" id="KW-1185">Reference proteome</keyword>
<dbReference type="PRINTS" id="PR00778">
    <property type="entry name" value="HTHARSR"/>
</dbReference>
<dbReference type="GO" id="GO:0003700">
    <property type="term" value="F:DNA-binding transcription factor activity"/>
    <property type="evidence" value="ECO:0007669"/>
    <property type="project" value="InterPro"/>
</dbReference>
<dbReference type="InterPro" id="IPR001845">
    <property type="entry name" value="HTH_ArsR_DNA-bd_dom"/>
</dbReference>
<dbReference type="Proteomes" id="UP000524893">
    <property type="component" value="Unassembled WGS sequence"/>
</dbReference>
<keyword evidence="3" id="KW-0804">Transcription</keyword>
<evidence type="ECO:0000256" key="2">
    <source>
        <dbReference type="ARBA" id="ARBA00023125"/>
    </source>
</evidence>
<protein>
    <submittedName>
        <fullName evidence="6">Helix-turn-helix transcriptional regulator</fullName>
    </submittedName>
    <submittedName>
        <fullName evidence="7">Metalloregulator ArsR/SmtB family transcription factor</fullName>
    </submittedName>
</protein>
<dbReference type="NCBIfam" id="NF033788">
    <property type="entry name" value="HTH_metalloreg"/>
    <property type="match status" value="1"/>
</dbReference>
<dbReference type="CDD" id="cd00090">
    <property type="entry name" value="HTH_ARSR"/>
    <property type="match status" value="1"/>
</dbReference>
<dbReference type="GO" id="GO:0003677">
    <property type="term" value="F:DNA binding"/>
    <property type="evidence" value="ECO:0007669"/>
    <property type="project" value="UniProtKB-KW"/>
</dbReference>
<dbReference type="InterPro" id="IPR051011">
    <property type="entry name" value="Metal_resp_trans_reg"/>
</dbReference>
<dbReference type="InterPro" id="IPR011991">
    <property type="entry name" value="ArsR-like_HTH"/>
</dbReference>
<proteinExistence type="predicted"/>
<reference evidence="7 9" key="2">
    <citation type="submission" date="2023-08" db="EMBL/GenBank/DDBJ databases">
        <title>Whole genome sequencing of Staphylococcus coagulans NN-2474.</title>
        <authorList>
            <person name="Kropotov V.S."/>
            <person name="Boriskina E.V."/>
            <person name="Gordinskaya N.A."/>
            <person name="Shkurkina I.S."/>
            <person name="Kryazhev D.V."/>
            <person name="Alekseeva A.E."/>
            <person name="Makhova M.A."/>
        </authorList>
    </citation>
    <scope>NUCLEOTIDE SEQUENCE [LARGE SCALE GENOMIC DNA]</scope>
    <source>
        <strain evidence="7 9">NN-2474</strain>
    </source>
</reference>
<dbReference type="Pfam" id="PF01022">
    <property type="entry name" value="HTH_5"/>
    <property type="match status" value="1"/>
</dbReference>
<evidence type="ECO:0000256" key="3">
    <source>
        <dbReference type="ARBA" id="ARBA00023163"/>
    </source>
</evidence>
<keyword evidence="2" id="KW-0238">DNA-binding</keyword>
<dbReference type="Proteomes" id="UP001255050">
    <property type="component" value="Unassembled WGS sequence"/>
</dbReference>